<accession>A0AAV2R431</accession>
<feature type="domain" description="WW" evidence="2">
    <location>
        <begin position="1"/>
        <end position="17"/>
    </location>
</feature>
<feature type="region of interest" description="Disordered" evidence="1">
    <location>
        <begin position="249"/>
        <end position="268"/>
    </location>
</feature>
<feature type="domain" description="CUE" evidence="3">
    <location>
        <begin position="83"/>
        <end position="126"/>
    </location>
</feature>
<dbReference type="GO" id="GO:0043130">
    <property type="term" value="F:ubiquitin binding"/>
    <property type="evidence" value="ECO:0007669"/>
    <property type="project" value="InterPro"/>
</dbReference>
<feature type="compositionally biased region" description="Polar residues" evidence="1">
    <location>
        <begin position="31"/>
        <end position="51"/>
    </location>
</feature>
<proteinExistence type="predicted"/>
<evidence type="ECO:0000313" key="4">
    <source>
        <dbReference type="EMBL" id="CAL4111896.1"/>
    </source>
</evidence>
<evidence type="ECO:0000259" key="2">
    <source>
        <dbReference type="PROSITE" id="PS50020"/>
    </source>
</evidence>
<feature type="compositionally biased region" description="Basic and acidic residues" evidence="1">
    <location>
        <begin position="1"/>
        <end position="17"/>
    </location>
</feature>
<dbReference type="Gene3D" id="2.20.70.10">
    <property type="match status" value="1"/>
</dbReference>
<feature type="region of interest" description="Disordered" evidence="1">
    <location>
        <begin position="171"/>
        <end position="206"/>
    </location>
</feature>
<keyword evidence="5" id="KW-1185">Reference proteome</keyword>
<dbReference type="Proteomes" id="UP001497623">
    <property type="component" value="Unassembled WGS sequence"/>
</dbReference>
<feature type="region of interest" description="Disordered" evidence="1">
    <location>
        <begin position="412"/>
        <end position="434"/>
    </location>
</feature>
<feature type="non-terminal residue" evidence="4">
    <location>
        <position position="1"/>
    </location>
</feature>
<dbReference type="InterPro" id="IPR003892">
    <property type="entry name" value="CUE"/>
</dbReference>
<feature type="compositionally biased region" description="Basic and acidic residues" evidence="1">
    <location>
        <begin position="177"/>
        <end position="198"/>
    </location>
</feature>
<feature type="non-terminal residue" evidence="4">
    <location>
        <position position="434"/>
    </location>
</feature>
<comment type="caution">
    <text evidence="4">The sequence shown here is derived from an EMBL/GenBank/DDBJ whole genome shotgun (WGS) entry which is preliminary data.</text>
</comment>
<dbReference type="PROSITE" id="PS51140">
    <property type="entry name" value="CUE"/>
    <property type="match status" value="1"/>
</dbReference>
<gene>
    <name evidence="4" type="ORF">MNOR_LOCUS19741</name>
</gene>
<reference evidence="4 5" key="1">
    <citation type="submission" date="2024-05" db="EMBL/GenBank/DDBJ databases">
        <authorList>
            <person name="Wallberg A."/>
        </authorList>
    </citation>
    <scope>NUCLEOTIDE SEQUENCE [LARGE SCALE GENOMIC DNA]</scope>
</reference>
<evidence type="ECO:0000256" key="1">
    <source>
        <dbReference type="SAM" id="MobiDB-lite"/>
    </source>
</evidence>
<evidence type="ECO:0000259" key="3">
    <source>
        <dbReference type="PROSITE" id="PS51140"/>
    </source>
</evidence>
<dbReference type="EMBL" id="CAXKWB010014841">
    <property type="protein sequence ID" value="CAL4111896.1"/>
    <property type="molecule type" value="Genomic_DNA"/>
</dbReference>
<protein>
    <recommendedName>
        <fullName evidence="6">WW domain-containing protein</fullName>
    </recommendedName>
</protein>
<dbReference type="InterPro" id="IPR001202">
    <property type="entry name" value="WW_dom"/>
</dbReference>
<feature type="region of interest" description="Disordered" evidence="1">
    <location>
        <begin position="1"/>
        <end position="70"/>
    </location>
</feature>
<dbReference type="CDD" id="cd00201">
    <property type="entry name" value="WW"/>
    <property type="match status" value="1"/>
</dbReference>
<dbReference type="CDD" id="cd14279">
    <property type="entry name" value="CUE"/>
    <property type="match status" value="1"/>
</dbReference>
<evidence type="ECO:0008006" key="6">
    <source>
        <dbReference type="Google" id="ProtNLM"/>
    </source>
</evidence>
<sequence length="434" mass="48541">YFVDHVNHKTSWEDPRLKNAPPPPSHAEIQGQENQLPQVRSATPSKGPNNDNRGRESHISNASNSSTAHLQHPLQDITDRIEQEELALAKISAMFPTVPEQHIKDLMKKYHNREAVVISALQVQKHPLATPGPYGFSTPPPMRHFIPTATALMGLQSLKASIAPTNATTTSITALPDNRKDFPEEPYKFKSSNDENRYKVNGQDEPNLSSVVDKVFESTTSKPTYEKARGTHFFDEKSKKSPIISHHNSMERSVGSPLHGRSSIGSQHHIGRTSIDRSVGSPFLNRDISLLSSRPSSPHTTILDHSSPHLTLRSGSEFTRSLMGSPRPDLRFSPRPAPHSPKIKLRYLKGIFPKVEPTILLDTLTSCDYSIKEASEKLVSMGFHKKETYLAPPRLKEEDQRKKDEEEKLKLALAARASPGPPRPKNLTEKHKKR</sequence>
<feature type="compositionally biased region" description="Polar residues" evidence="1">
    <location>
        <begin position="59"/>
        <end position="69"/>
    </location>
</feature>
<dbReference type="PROSITE" id="PS50020">
    <property type="entry name" value="WW_DOMAIN_2"/>
    <property type="match status" value="1"/>
</dbReference>
<name>A0AAV2R431_MEGNR</name>
<evidence type="ECO:0000313" key="5">
    <source>
        <dbReference type="Proteomes" id="UP001497623"/>
    </source>
</evidence>
<dbReference type="AlphaFoldDB" id="A0AAV2R431"/>
<organism evidence="4 5">
    <name type="scientific">Meganyctiphanes norvegica</name>
    <name type="common">Northern krill</name>
    <name type="synonym">Thysanopoda norvegica</name>
    <dbReference type="NCBI Taxonomy" id="48144"/>
    <lineage>
        <taxon>Eukaryota</taxon>
        <taxon>Metazoa</taxon>
        <taxon>Ecdysozoa</taxon>
        <taxon>Arthropoda</taxon>
        <taxon>Crustacea</taxon>
        <taxon>Multicrustacea</taxon>
        <taxon>Malacostraca</taxon>
        <taxon>Eumalacostraca</taxon>
        <taxon>Eucarida</taxon>
        <taxon>Euphausiacea</taxon>
        <taxon>Euphausiidae</taxon>
        <taxon>Meganyctiphanes</taxon>
    </lineage>
</organism>